<comment type="caution">
    <text evidence="3">The sequence shown here is derived from an EMBL/GenBank/DDBJ whole genome shotgun (WGS) entry which is preliminary data.</text>
</comment>
<dbReference type="AlphaFoldDB" id="A0A8S3Q1Y9"/>
<gene>
    <name evidence="3" type="ORF">MEDL_4635</name>
</gene>
<feature type="region of interest" description="Disordered" evidence="2">
    <location>
        <begin position="103"/>
        <end position="155"/>
    </location>
</feature>
<dbReference type="Proteomes" id="UP000683360">
    <property type="component" value="Unassembled WGS sequence"/>
</dbReference>
<feature type="coiled-coil region" evidence="1">
    <location>
        <begin position="51"/>
        <end position="78"/>
    </location>
</feature>
<evidence type="ECO:0000256" key="1">
    <source>
        <dbReference type="SAM" id="Coils"/>
    </source>
</evidence>
<evidence type="ECO:0000313" key="3">
    <source>
        <dbReference type="EMBL" id="CAG2189249.1"/>
    </source>
</evidence>
<accession>A0A8S3Q1Y9</accession>
<feature type="compositionally biased region" description="Polar residues" evidence="2">
    <location>
        <begin position="110"/>
        <end position="121"/>
    </location>
</feature>
<proteinExistence type="predicted"/>
<dbReference type="EMBL" id="CAJPWZ010000287">
    <property type="protein sequence ID" value="CAG2189249.1"/>
    <property type="molecule type" value="Genomic_DNA"/>
</dbReference>
<feature type="compositionally biased region" description="Basic and acidic residues" evidence="2">
    <location>
        <begin position="125"/>
        <end position="134"/>
    </location>
</feature>
<organism evidence="3 4">
    <name type="scientific">Mytilus edulis</name>
    <name type="common">Blue mussel</name>
    <dbReference type="NCBI Taxonomy" id="6550"/>
    <lineage>
        <taxon>Eukaryota</taxon>
        <taxon>Metazoa</taxon>
        <taxon>Spiralia</taxon>
        <taxon>Lophotrochozoa</taxon>
        <taxon>Mollusca</taxon>
        <taxon>Bivalvia</taxon>
        <taxon>Autobranchia</taxon>
        <taxon>Pteriomorphia</taxon>
        <taxon>Mytilida</taxon>
        <taxon>Mytiloidea</taxon>
        <taxon>Mytilidae</taxon>
        <taxon>Mytilinae</taxon>
        <taxon>Mytilus</taxon>
    </lineage>
</organism>
<keyword evidence="4" id="KW-1185">Reference proteome</keyword>
<dbReference type="OrthoDB" id="10450943at2759"/>
<name>A0A8S3Q1Y9_MYTED</name>
<keyword evidence="1" id="KW-0175">Coiled coil</keyword>
<evidence type="ECO:0000313" key="4">
    <source>
        <dbReference type="Proteomes" id="UP000683360"/>
    </source>
</evidence>
<sequence length="155" mass="17637">MTKLEDVDNHEPNTSYNITTIEFGFDHEDVLDVSDPTSYIFDHETSPDDEVYRLEHRIHNLELSISEKERKLEKADFEKQGAIPKTRLKSKNVESSKLTDLVKEKGVGEKSSNLHKLQSSAPKVKSTETADRKTKSAKRKDTRNPKVLKGGVRSI</sequence>
<reference evidence="3" key="1">
    <citation type="submission" date="2021-03" db="EMBL/GenBank/DDBJ databases">
        <authorList>
            <person name="Bekaert M."/>
        </authorList>
    </citation>
    <scope>NUCLEOTIDE SEQUENCE</scope>
</reference>
<protein>
    <submittedName>
        <fullName evidence="3">Uncharacterized protein</fullName>
    </submittedName>
</protein>
<evidence type="ECO:0000256" key="2">
    <source>
        <dbReference type="SAM" id="MobiDB-lite"/>
    </source>
</evidence>